<dbReference type="VEuPathDB" id="TriTrypDB:TvY486_0020000"/>
<reference evidence="2 3" key="1">
    <citation type="journal article" date="2012" name="Proc. Natl. Acad. Sci. U.S.A.">
        <title>Antigenic diversity is generated by distinct evolutionary mechanisms in African trypanosome species.</title>
        <authorList>
            <person name="Jackson A.P."/>
            <person name="Berry A."/>
            <person name="Aslett M."/>
            <person name="Allison H.C."/>
            <person name="Burton P."/>
            <person name="Vavrova-Anderson J."/>
            <person name="Brown R."/>
            <person name="Browne H."/>
            <person name="Corton N."/>
            <person name="Hauser H."/>
            <person name="Gamble J."/>
            <person name="Gilderthorp R."/>
            <person name="Marcello L."/>
            <person name="McQuillan J."/>
            <person name="Otto T.D."/>
            <person name="Quail M.A."/>
            <person name="Sanders M.J."/>
            <person name="van Tonder A."/>
            <person name="Ginger M.L."/>
            <person name="Field M.C."/>
            <person name="Barry J.D."/>
            <person name="Hertz-Fowler C."/>
            <person name="Berriman M."/>
        </authorList>
    </citation>
    <scope>NUCLEOTIDE SEQUENCE</scope>
    <source>
        <strain evidence="2 3">Y486</strain>
    </source>
</reference>
<feature type="compositionally biased region" description="Basic and acidic residues" evidence="1">
    <location>
        <begin position="255"/>
        <end position="281"/>
    </location>
</feature>
<evidence type="ECO:0000256" key="1">
    <source>
        <dbReference type="SAM" id="MobiDB-lite"/>
    </source>
</evidence>
<gene>
    <name evidence="2" type="ORF">TvY486_0020000</name>
</gene>
<protein>
    <submittedName>
        <fullName evidence="2">Uncharacterized protein</fullName>
    </submittedName>
</protein>
<dbReference type="AlphaFoldDB" id="F9WP36"/>
<accession>F9WP36</accession>
<proteinExistence type="predicted"/>
<dbReference type="EMBL" id="CAEX01003156">
    <property type="protein sequence ID" value="CCD19310.1"/>
    <property type="molecule type" value="Genomic_DNA"/>
</dbReference>
<feature type="region of interest" description="Disordered" evidence="1">
    <location>
        <begin position="237"/>
        <end position="293"/>
    </location>
</feature>
<keyword evidence="3" id="KW-1185">Reference proteome</keyword>
<organism evidence="2 3">
    <name type="scientific">Trypanosoma vivax (strain Y486)</name>
    <dbReference type="NCBI Taxonomy" id="1055687"/>
    <lineage>
        <taxon>Eukaryota</taxon>
        <taxon>Discoba</taxon>
        <taxon>Euglenozoa</taxon>
        <taxon>Kinetoplastea</taxon>
        <taxon>Metakinetoplastina</taxon>
        <taxon>Trypanosomatida</taxon>
        <taxon>Trypanosomatidae</taxon>
        <taxon>Trypanosoma</taxon>
        <taxon>Duttonella</taxon>
    </lineage>
</organism>
<feature type="compositionally biased region" description="Polar residues" evidence="1">
    <location>
        <begin position="237"/>
        <end position="254"/>
    </location>
</feature>
<dbReference type="Proteomes" id="UP000009027">
    <property type="component" value="Unassembled WGS sequence"/>
</dbReference>
<evidence type="ECO:0000313" key="2">
    <source>
        <dbReference type="EMBL" id="CCD19310.1"/>
    </source>
</evidence>
<evidence type="ECO:0000313" key="3">
    <source>
        <dbReference type="Proteomes" id="UP000009027"/>
    </source>
</evidence>
<sequence>MDALAQLVAARAETLYRPIDDTIEAFETASTDSSVNRWCLIESGSKSDRASATRADQEKLYGCIPEGDIQNKDKLDHAISLIKEREPIAALRKATHAMQAWGGRGHGEGADVFDAGTTSAGECTFTEKGTDGTSAGLKADVHTPFAGLWTLTLNSNNPTIACKGGDLTASAKKTAFEGIIEAWNALQAQATIESQMCDTSTLTKDVQLIMDKLCKTEPKLNNSEHIAALVQLAAKDTQQAAEESRNQTLQQSGEKQGHKTPGHEDAKEQRATEDTNKEKGTHQSTRGPDKSAAAHLRGALFVAVTAALAKKAA</sequence>
<name>F9WP36_TRYVY</name>